<organism evidence="1 2">
    <name type="scientific">Lactiplantibacillus pentosus</name>
    <name type="common">Lactobacillus pentosus</name>
    <dbReference type="NCBI Taxonomy" id="1589"/>
    <lineage>
        <taxon>Bacteria</taxon>
        <taxon>Bacillati</taxon>
        <taxon>Bacillota</taxon>
        <taxon>Bacilli</taxon>
        <taxon>Lactobacillales</taxon>
        <taxon>Lactobacillaceae</taxon>
        <taxon>Lactiplantibacillus</taxon>
    </lineage>
</organism>
<comment type="caution">
    <text evidence="1">The sequence shown here is derived from an EMBL/GenBank/DDBJ whole genome shotgun (WGS) entry which is preliminary data.</text>
</comment>
<dbReference type="InterPro" id="IPR051599">
    <property type="entry name" value="Cell_Envelope_Assoc"/>
</dbReference>
<dbReference type="AlphaFoldDB" id="A0ABD7IRZ6"/>
<gene>
    <name evidence="1" type="ORF">D6U18_04115</name>
</gene>
<evidence type="ECO:0000313" key="1">
    <source>
        <dbReference type="EMBL" id="RMW50220.1"/>
    </source>
</evidence>
<dbReference type="RefSeq" id="WP_122217632.1">
    <property type="nucleotide sequence ID" value="NZ_JAHKRU010000048.1"/>
</dbReference>
<reference evidence="1 2" key="1">
    <citation type="submission" date="2018-10" db="EMBL/GenBank/DDBJ databases">
        <title>Genome sequences of five Lactobacillus pentosus strains isolated from brines of traditionally fermented spanish-style green table olives and differences between them.</title>
        <authorList>
            <person name="Jimenez Diaz R."/>
        </authorList>
    </citation>
    <scope>NUCLEOTIDE SEQUENCE [LARGE SCALE GENOMIC DNA]</scope>
    <source>
        <strain evidence="1 2">IG10</strain>
    </source>
</reference>
<dbReference type="Proteomes" id="UP000276249">
    <property type="component" value="Unassembled WGS sequence"/>
</dbReference>
<dbReference type="InterPro" id="IPR014729">
    <property type="entry name" value="Rossmann-like_a/b/a_fold"/>
</dbReference>
<sequence>MSKLATQINALGQFCGRRDLPELSQAALQQTYQLKQADVFVFFGGSIVGGVATLAQAIHAQVARHYVIVGGYGHTTAALIKSAQTHYPTIKFDTSSEAQIFAQILQAEYGLQVDFLETNSTNCGNNITNLLTLLTANQIKFNSLILCQDATMQLRMTAALRKYVAPSVKVINYAAYAATVNDQLTFDHPLPGMWSLDKYVSLLLGEISRLTDDHNGYGPAGKNFIAHVAVPATLQTAAAQLQQQFTTRSADPRFAGK</sequence>
<evidence type="ECO:0000313" key="2">
    <source>
        <dbReference type="Proteomes" id="UP000276249"/>
    </source>
</evidence>
<dbReference type="PANTHER" id="PTHR30336">
    <property type="entry name" value="INNER MEMBRANE PROTEIN, PROBABLE PERMEASE"/>
    <property type="match status" value="1"/>
</dbReference>
<dbReference type="EMBL" id="RDCJ01000042">
    <property type="protein sequence ID" value="RMW50220.1"/>
    <property type="molecule type" value="Genomic_DNA"/>
</dbReference>
<dbReference type="Gene3D" id="3.40.50.620">
    <property type="entry name" value="HUPs"/>
    <property type="match status" value="1"/>
</dbReference>
<proteinExistence type="predicted"/>
<dbReference type="PANTHER" id="PTHR30336:SF20">
    <property type="entry name" value="DUF218 DOMAIN-CONTAINING PROTEIN"/>
    <property type="match status" value="1"/>
</dbReference>
<name>A0ABD7IRZ6_LACPE</name>
<dbReference type="Gene3D" id="1.10.3620.10">
    <property type="entry name" value="YdcF like domain"/>
    <property type="match status" value="1"/>
</dbReference>
<protein>
    <submittedName>
        <fullName evidence="1">YdcF family protein</fullName>
    </submittedName>
</protein>
<accession>A0ABD7IRZ6</accession>